<dbReference type="NCBIfam" id="TIGR00558">
    <property type="entry name" value="pdxH"/>
    <property type="match status" value="1"/>
</dbReference>
<dbReference type="PIRSF" id="PIRSF000190">
    <property type="entry name" value="Pyd_amn-ph_oxd"/>
    <property type="match status" value="1"/>
</dbReference>
<evidence type="ECO:0000259" key="7">
    <source>
        <dbReference type="Pfam" id="PF01243"/>
    </source>
</evidence>
<evidence type="ECO:0000259" key="8">
    <source>
        <dbReference type="Pfam" id="PF10590"/>
    </source>
</evidence>
<evidence type="ECO:0000256" key="4">
    <source>
        <dbReference type="ARBA" id="ARBA00023002"/>
    </source>
</evidence>
<comment type="similarity">
    <text evidence="1">Belongs to the pyridoxamine 5'-phosphate oxidase family.</text>
</comment>
<dbReference type="Proteomes" id="UP001177595">
    <property type="component" value="Plasmid paPv14"/>
</dbReference>
<dbReference type="InterPro" id="IPR019576">
    <property type="entry name" value="Pyridoxamine_oxidase_dimer_C"/>
</dbReference>
<feature type="binding site" evidence="6">
    <location>
        <begin position="144"/>
        <end position="145"/>
    </location>
    <ligand>
        <name>FMN</name>
        <dbReference type="ChEBI" id="CHEBI:58210"/>
    </ligand>
</feature>
<evidence type="ECO:0000313" key="10">
    <source>
        <dbReference type="Proteomes" id="UP001177595"/>
    </source>
</evidence>
<dbReference type="InterPro" id="IPR012349">
    <property type="entry name" value="Split_barrel_FMN-bd"/>
</dbReference>
<evidence type="ECO:0000256" key="1">
    <source>
        <dbReference type="ARBA" id="ARBA00007301"/>
    </source>
</evidence>
<sequence length="217" mass="25751">MNHIKKLRELPVLEGTFERIDFNYIPDNPQELFIKWLNEAIQNKCRNPHAMTVSTISEDGFPDARILILKNIDNRGWHFAIKSNSRKGRQIIKNKAVTLSFYWSSMERQVKIIGEANEIKNSESRTDFQERSKESKIASIASKQSEILHSEFELNEKIKYAKKLLETDYNYVPDEWKVFAVKPISVEFWQGHQNRLHDRVKYISLDNDNWKKNRLWP</sequence>
<evidence type="ECO:0000256" key="5">
    <source>
        <dbReference type="NCBIfam" id="TIGR00558"/>
    </source>
</evidence>
<accession>A0AA95KFB1</accession>
<evidence type="ECO:0000256" key="3">
    <source>
        <dbReference type="ARBA" id="ARBA00022643"/>
    </source>
</evidence>
<keyword evidence="9" id="KW-0614">Plasmid</keyword>
<dbReference type="PANTHER" id="PTHR10851:SF0">
    <property type="entry name" value="PYRIDOXINE-5'-PHOSPHATE OXIDASE"/>
    <property type="match status" value="1"/>
</dbReference>
<dbReference type="Pfam" id="PF01243">
    <property type="entry name" value="PNPOx_N"/>
    <property type="match status" value="1"/>
</dbReference>
<keyword evidence="4 9" id="KW-0560">Oxidoreductase</keyword>
<dbReference type="Pfam" id="PF10590">
    <property type="entry name" value="PNP_phzG_C"/>
    <property type="match status" value="1"/>
</dbReference>
<feature type="binding site" evidence="6">
    <location>
        <position position="189"/>
    </location>
    <ligand>
        <name>FMN</name>
        <dbReference type="ChEBI" id="CHEBI:58210"/>
    </ligand>
</feature>
<feature type="binding site" evidence="6">
    <location>
        <position position="199"/>
    </location>
    <ligand>
        <name>FMN</name>
        <dbReference type="ChEBI" id="CHEBI:58210"/>
    </ligand>
</feature>
<dbReference type="EMBL" id="CP123518">
    <property type="protein sequence ID" value="WGM04088.1"/>
    <property type="molecule type" value="Genomic_DNA"/>
</dbReference>
<dbReference type="SUPFAM" id="SSF50475">
    <property type="entry name" value="FMN-binding split barrel"/>
    <property type="match status" value="1"/>
</dbReference>
<feature type="binding site" evidence="6">
    <location>
        <position position="87"/>
    </location>
    <ligand>
        <name>FMN</name>
        <dbReference type="ChEBI" id="CHEBI:58210"/>
    </ligand>
</feature>
<dbReference type="Gene3D" id="2.30.110.10">
    <property type="entry name" value="Electron Transport, Fmn-binding Protein, Chain A"/>
    <property type="match status" value="1"/>
</dbReference>
<keyword evidence="2" id="KW-0285">Flavoprotein</keyword>
<name>A0AA95KFB1_9GAMM</name>
<gene>
    <name evidence="9" type="primary">pdxH</name>
    <name evidence="9" type="ORF">QE210_21790</name>
</gene>
<dbReference type="GO" id="GO:0004733">
    <property type="term" value="F:pyridoxamine phosphate oxidase activity"/>
    <property type="evidence" value="ECO:0007669"/>
    <property type="project" value="UniProtKB-UniRule"/>
</dbReference>
<protein>
    <recommendedName>
        <fullName evidence="5">Pyridoxamine 5'-phosphate oxidase</fullName>
        <ecNumber evidence="5">1.4.3.5</ecNumber>
    </recommendedName>
</protein>
<dbReference type="PROSITE" id="PS01064">
    <property type="entry name" value="PYRIDOX_OXIDASE"/>
    <property type="match status" value="1"/>
</dbReference>
<proteinExistence type="inferred from homology"/>
<feature type="binding site" evidence="6">
    <location>
        <begin position="65"/>
        <end position="70"/>
    </location>
    <ligand>
        <name>FMN</name>
        <dbReference type="ChEBI" id="CHEBI:58210"/>
    </ligand>
</feature>
<feature type="binding site" evidence="6">
    <location>
        <position position="86"/>
    </location>
    <ligand>
        <name>FMN</name>
        <dbReference type="ChEBI" id="CHEBI:58210"/>
    </ligand>
</feature>
<dbReference type="NCBIfam" id="NF004231">
    <property type="entry name" value="PRK05679.1"/>
    <property type="match status" value="1"/>
</dbReference>
<feature type="domain" description="Pyridoxine 5'-phosphate oxidase dimerisation C-terminal" evidence="8">
    <location>
        <begin position="176"/>
        <end position="217"/>
    </location>
</feature>
<reference evidence="9" key="1">
    <citation type="submission" date="2023-04" db="EMBL/GenBank/DDBJ databases">
        <title>Genome dynamics across the evolutionary transition to endosymbiosis.</title>
        <authorList>
            <person name="Siozios S."/>
            <person name="Nadal-Jimenez P."/>
            <person name="Azagi T."/>
            <person name="Sprong H."/>
            <person name="Frost C.L."/>
            <person name="Parratt S.R."/>
            <person name="Taylor G."/>
            <person name="Brettell L."/>
            <person name="Lew K.C."/>
            <person name="Croft L."/>
            <person name="King K.C."/>
            <person name="Brockhurst M.A."/>
            <person name="Hypsa V."/>
            <person name="Novakova E."/>
            <person name="Darby A.C."/>
            <person name="Hurst G.D.D."/>
        </authorList>
    </citation>
    <scope>NUCLEOTIDE SEQUENCE</scope>
    <source>
        <strain evidence="9">APv</strain>
        <plasmid evidence="9">paPv14</plasmid>
    </source>
</reference>
<evidence type="ECO:0000256" key="6">
    <source>
        <dbReference type="PIRSR" id="PIRSR000190-2"/>
    </source>
</evidence>
<organism evidence="9 10">
    <name type="scientific">Arsenophonus nasoniae</name>
    <name type="common">son-killer infecting Nasonia vitripennis</name>
    <dbReference type="NCBI Taxonomy" id="638"/>
    <lineage>
        <taxon>Bacteria</taxon>
        <taxon>Pseudomonadati</taxon>
        <taxon>Pseudomonadota</taxon>
        <taxon>Gammaproteobacteria</taxon>
        <taxon>Enterobacterales</taxon>
        <taxon>Morganellaceae</taxon>
        <taxon>Arsenophonus</taxon>
    </lineage>
</organism>
<keyword evidence="3 6" id="KW-0288">FMN</keyword>
<dbReference type="GO" id="GO:0008615">
    <property type="term" value="P:pyridoxine biosynthetic process"/>
    <property type="evidence" value="ECO:0007669"/>
    <property type="project" value="UniProtKB-UniRule"/>
</dbReference>
<dbReference type="PANTHER" id="PTHR10851">
    <property type="entry name" value="PYRIDOXINE-5-PHOSPHATE OXIDASE"/>
    <property type="match status" value="1"/>
</dbReference>
<dbReference type="AlphaFoldDB" id="A0AA95KFB1"/>
<feature type="domain" description="Pyridoxamine 5'-phosphate oxidase N-terminal" evidence="7">
    <location>
        <begin position="38"/>
        <end position="150"/>
    </location>
</feature>
<feature type="binding site" evidence="6">
    <location>
        <position position="109"/>
    </location>
    <ligand>
        <name>FMN</name>
        <dbReference type="ChEBI" id="CHEBI:58210"/>
    </ligand>
</feature>
<geneLocation type="plasmid" evidence="9 10">
    <name>paPv14</name>
</geneLocation>
<dbReference type="EC" id="1.4.3.5" evidence="5"/>
<evidence type="ECO:0000313" key="9">
    <source>
        <dbReference type="EMBL" id="WGM04088.1"/>
    </source>
</evidence>
<dbReference type="InterPro" id="IPR011576">
    <property type="entry name" value="Pyridox_Oxase_N"/>
</dbReference>
<dbReference type="GO" id="GO:0010181">
    <property type="term" value="F:FMN binding"/>
    <property type="evidence" value="ECO:0007669"/>
    <property type="project" value="UniProtKB-UniRule"/>
</dbReference>
<evidence type="ECO:0000256" key="2">
    <source>
        <dbReference type="ARBA" id="ARBA00022630"/>
    </source>
</evidence>
<comment type="cofactor">
    <cofactor evidence="6">
        <name>FMN</name>
        <dbReference type="ChEBI" id="CHEBI:58210"/>
    </cofactor>
    <text evidence="6">Binds 1 FMN per subunit.</text>
</comment>
<dbReference type="InterPro" id="IPR019740">
    <property type="entry name" value="Pyridox_Oxase_CS"/>
</dbReference>
<dbReference type="InterPro" id="IPR000659">
    <property type="entry name" value="Pyridox_Oxase"/>
</dbReference>
<dbReference type="RefSeq" id="WP_280627366.1">
    <property type="nucleotide sequence ID" value="NZ_CP123518.1"/>
</dbReference>